<dbReference type="Proteomes" id="UP001595859">
    <property type="component" value="Unassembled WGS sequence"/>
</dbReference>
<dbReference type="Pfam" id="PF13439">
    <property type="entry name" value="Glyco_transf_4"/>
    <property type="match status" value="1"/>
</dbReference>
<dbReference type="InterPro" id="IPR050194">
    <property type="entry name" value="Glycosyltransferase_grp1"/>
</dbReference>
<reference evidence="5" key="1">
    <citation type="journal article" date="2019" name="Int. J. Syst. Evol. Microbiol.">
        <title>The Global Catalogue of Microorganisms (GCM) 10K type strain sequencing project: providing services to taxonomists for standard genome sequencing and annotation.</title>
        <authorList>
            <consortium name="The Broad Institute Genomics Platform"/>
            <consortium name="The Broad Institute Genome Sequencing Center for Infectious Disease"/>
            <person name="Wu L."/>
            <person name="Ma J."/>
        </authorList>
    </citation>
    <scope>NUCLEOTIDE SEQUENCE [LARGE SCALE GENOMIC DNA]</scope>
    <source>
        <strain evidence="5">ZS-22-S1</strain>
    </source>
</reference>
<dbReference type="Pfam" id="PF13692">
    <property type="entry name" value="Glyco_trans_1_4"/>
    <property type="match status" value="1"/>
</dbReference>
<evidence type="ECO:0000259" key="3">
    <source>
        <dbReference type="Pfam" id="PF13439"/>
    </source>
</evidence>
<evidence type="ECO:0000256" key="1">
    <source>
        <dbReference type="ARBA" id="ARBA00022676"/>
    </source>
</evidence>
<evidence type="ECO:0000313" key="4">
    <source>
        <dbReference type="EMBL" id="MFC4859080.1"/>
    </source>
</evidence>
<keyword evidence="2 4" id="KW-0808">Transferase</keyword>
<dbReference type="InterPro" id="IPR028098">
    <property type="entry name" value="Glyco_trans_4-like_N"/>
</dbReference>
<evidence type="ECO:0000313" key="5">
    <source>
        <dbReference type="Proteomes" id="UP001595859"/>
    </source>
</evidence>
<dbReference type="PANTHER" id="PTHR45947">
    <property type="entry name" value="SULFOQUINOVOSYL TRANSFERASE SQD2"/>
    <property type="match status" value="1"/>
</dbReference>
<dbReference type="Gene3D" id="3.40.50.2000">
    <property type="entry name" value="Glycogen Phosphorylase B"/>
    <property type="match status" value="2"/>
</dbReference>
<dbReference type="GO" id="GO:0016757">
    <property type="term" value="F:glycosyltransferase activity"/>
    <property type="evidence" value="ECO:0007669"/>
    <property type="project" value="UniProtKB-KW"/>
</dbReference>
<name>A0ABV9SBM5_9PSEU</name>
<gene>
    <name evidence="4" type="ORF">ACFPCV_36760</name>
</gene>
<dbReference type="RefSeq" id="WP_378062001.1">
    <property type="nucleotide sequence ID" value="NZ_JBHSIS010000026.1"/>
</dbReference>
<protein>
    <submittedName>
        <fullName evidence="4">Glycosyltransferase</fullName>
        <ecNumber evidence="4">2.4.-.-</ecNumber>
    </submittedName>
</protein>
<dbReference type="SUPFAM" id="SSF53756">
    <property type="entry name" value="UDP-Glycosyltransferase/glycogen phosphorylase"/>
    <property type="match status" value="1"/>
</dbReference>
<dbReference type="PANTHER" id="PTHR45947:SF13">
    <property type="entry name" value="TRANSFERASE"/>
    <property type="match status" value="1"/>
</dbReference>
<comment type="caution">
    <text evidence="4">The sequence shown here is derived from an EMBL/GenBank/DDBJ whole genome shotgun (WGS) entry which is preliminary data.</text>
</comment>
<sequence length="399" mass="42538">MRVLVVHNRYRTEQPSGEDNVVDQEVALLRAAGHDVDRFERRSDDIAGMSLPDKALVPLRVPWNPAARAAMAERLRVARPDVVHVHNTFPLLSPSVLAACRDAGVPVVATLHNYTQVCPSGTLYRDGATCTACVGKLPLPALRHGCYRGSTVATVPLAVNLLANRRRWWSGVSRFLCISDAQRRTLVANGMPPGLLTVKYNFVEDTALRRVGGGEHLLYLGRLTEEKGVRLLMAAWDLVARAGGLGVPLVIAGAGPLADEVAAWARGRVDVTFAGLRDKASSRVLVSRAVAVVVPSRWLETFGLVVVEAMAAGVPSVVAGHSSLAELVDDGVTGLTHTPGDAASLASALGQIVRAPTSLGRAARARYEAEFTPAAGLANLVAQYGRVVEESRRDAPTVR</sequence>
<keyword evidence="5" id="KW-1185">Reference proteome</keyword>
<accession>A0ABV9SBM5</accession>
<keyword evidence="1 4" id="KW-0328">Glycosyltransferase</keyword>
<dbReference type="EMBL" id="JBHSIS010000026">
    <property type="protein sequence ID" value="MFC4859080.1"/>
    <property type="molecule type" value="Genomic_DNA"/>
</dbReference>
<dbReference type="EC" id="2.4.-.-" evidence="4"/>
<evidence type="ECO:0000256" key="2">
    <source>
        <dbReference type="ARBA" id="ARBA00022679"/>
    </source>
</evidence>
<proteinExistence type="predicted"/>
<feature type="domain" description="Glycosyltransferase subfamily 4-like N-terminal" evidence="3">
    <location>
        <begin position="20"/>
        <end position="204"/>
    </location>
</feature>
<organism evidence="4 5">
    <name type="scientific">Actinophytocola glycyrrhizae</name>
    <dbReference type="NCBI Taxonomy" id="2044873"/>
    <lineage>
        <taxon>Bacteria</taxon>
        <taxon>Bacillati</taxon>
        <taxon>Actinomycetota</taxon>
        <taxon>Actinomycetes</taxon>
        <taxon>Pseudonocardiales</taxon>
        <taxon>Pseudonocardiaceae</taxon>
    </lineage>
</organism>